<evidence type="ECO:0000313" key="1">
    <source>
        <dbReference type="EMBL" id="CEF84810.1"/>
    </source>
</evidence>
<name>A0A098DSF0_GIBZE</name>
<reference evidence="2 3" key="1">
    <citation type="journal article" date="2007" name="Science">
        <title>The Fusarium graminearum genome reveals a link between localized polymorphism and pathogen specialization.</title>
        <authorList>
            <person name="Cuomo C.A."/>
            <person name="Gueldener U."/>
            <person name="Xu J.-R."/>
            <person name="Trail F."/>
            <person name="Turgeon B.G."/>
            <person name="Di Pietro A."/>
            <person name="Walton J.D."/>
            <person name="Ma L.-J."/>
            <person name="Baker S.E."/>
            <person name="Rep M."/>
            <person name="Adam G."/>
            <person name="Antoniw J."/>
            <person name="Baldwin T."/>
            <person name="Calvo S.E."/>
            <person name="Chang Y.-L."/>
            <person name="DeCaprio D."/>
            <person name="Gale L.R."/>
            <person name="Gnerre S."/>
            <person name="Goswami R.S."/>
            <person name="Hammond-Kosack K."/>
            <person name="Harris L.J."/>
            <person name="Hilburn K."/>
            <person name="Kennell J.C."/>
            <person name="Kroken S."/>
            <person name="Magnuson J.K."/>
            <person name="Mannhaupt G."/>
            <person name="Mauceli E.W."/>
            <person name="Mewes H.-W."/>
            <person name="Mitterbauer R."/>
            <person name="Muehlbauer G."/>
            <person name="Muensterkoetter M."/>
            <person name="Nelson D."/>
            <person name="O'Donnell K."/>
            <person name="Ouellet T."/>
            <person name="Qi W."/>
            <person name="Quesneville H."/>
            <person name="Roncero M.I.G."/>
            <person name="Seong K.-Y."/>
            <person name="Tetko I.V."/>
            <person name="Urban M."/>
            <person name="Waalwijk C."/>
            <person name="Ward T.J."/>
            <person name="Yao J."/>
            <person name="Birren B.W."/>
            <person name="Kistler H.C."/>
        </authorList>
    </citation>
    <scope>NUCLEOTIDE SEQUENCE [LARGE SCALE GENOMIC DNA]</scope>
    <source>
        <strain evidence="3">ATCC MYA-4620 / CBS 123657 / FGSC 9075 / NRRL 31084 / PH-1</strain>
        <strain evidence="2">PH-1 / ATCC MYA-4620 / FGSC 9075 / NRRL 31084</strain>
    </source>
</reference>
<keyword evidence="3" id="KW-1185">Reference proteome</keyword>
<protein>
    <submittedName>
        <fullName evidence="1">Chromosome 4, complete genome</fullName>
    </submittedName>
</protein>
<evidence type="ECO:0000313" key="2">
    <source>
        <dbReference type="EnsemblFungi" id="CEF84810"/>
    </source>
</evidence>
<dbReference type="Proteomes" id="UP000070720">
    <property type="component" value="Chromosome 4"/>
</dbReference>
<evidence type="ECO:0000313" key="3">
    <source>
        <dbReference type="Proteomes" id="UP000070720"/>
    </source>
</evidence>
<dbReference type="AlphaFoldDB" id="A0A098DSF0"/>
<dbReference type="VEuPathDB" id="FungiDB:FGRAMPH1_01G24199"/>
<reference evidence="1 3" key="3">
    <citation type="journal article" date="2015" name="BMC Genomics">
        <title>The completed genome sequence of the pathogenic ascomycete fungus Fusarium graminearum.</title>
        <authorList>
            <person name="King R."/>
            <person name="Urban M."/>
            <person name="Hammond-Kosack M.C."/>
            <person name="Hassani-Pak K."/>
            <person name="Hammond-Kosack K.E."/>
        </authorList>
    </citation>
    <scope>NUCLEOTIDE SEQUENCE [LARGE SCALE GENOMIC DNA]</scope>
    <source>
        <strain evidence="3">ATCC MYA-4620 / CBS 123657 / FGSC 9075 / NRRL 31084 / PH-1</strain>
        <strain evidence="1">PH-1</strain>
    </source>
</reference>
<organism evidence="1 3">
    <name type="scientific">Gibberella zeae (strain ATCC MYA-4620 / CBS 123657 / FGSC 9075 / NRRL 31084 / PH-1)</name>
    <name type="common">Wheat head blight fungus</name>
    <name type="synonym">Fusarium graminearum</name>
    <dbReference type="NCBI Taxonomy" id="229533"/>
    <lineage>
        <taxon>Eukaryota</taxon>
        <taxon>Fungi</taxon>
        <taxon>Dikarya</taxon>
        <taxon>Ascomycota</taxon>
        <taxon>Pezizomycotina</taxon>
        <taxon>Sordariomycetes</taxon>
        <taxon>Hypocreomycetidae</taxon>
        <taxon>Hypocreales</taxon>
        <taxon>Nectriaceae</taxon>
        <taxon>Fusarium</taxon>
    </lineage>
</organism>
<proteinExistence type="predicted"/>
<accession>A0A098DSF0</accession>
<reference evidence="2 3" key="2">
    <citation type="journal article" date="2010" name="Nature">
        <title>Comparative genomics reveals mobile pathogenicity chromosomes in Fusarium.</title>
        <authorList>
            <person name="Ma L.J."/>
            <person name="van der Does H.C."/>
            <person name="Borkovich K.A."/>
            <person name="Coleman J.J."/>
            <person name="Daboussi M.J."/>
            <person name="Di Pietro A."/>
            <person name="Dufresne M."/>
            <person name="Freitag M."/>
            <person name="Grabherr M."/>
            <person name="Henrissat B."/>
            <person name="Houterman P.M."/>
            <person name="Kang S."/>
            <person name="Shim W.B."/>
            <person name="Woloshuk C."/>
            <person name="Xie X."/>
            <person name="Xu J.R."/>
            <person name="Antoniw J."/>
            <person name="Baker S.E."/>
            <person name="Bluhm B.H."/>
            <person name="Breakspear A."/>
            <person name="Brown D.W."/>
            <person name="Butchko R.A."/>
            <person name="Chapman S."/>
            <person name="Coulson R."/>
            <person name="Coutinho P.M."/>
            <person name="Danchin E.G."/>
            <person name="Diener A."/>
            <person name="Gale L.R."/>
            <person name="Gardiner D.M."/>
            <person name="Goff S."/>
            <person name="Hammond-Kosack K.E."/>
            <person name="Hilburn K."/>
            <person name="Hua-Van A."/>
            <person name="Jonkers W."/>
            <person name="Kazan K."/>
            <person name="Kodira C.D."/>
            <person name="Koehrsen M."/>
            <person name="Kumar L."/>
            <person name="Lee Y.H."/>
            <person name="Li L."/>
            <person name="Manners J.M."/>
            <person name="Miranda-Saavedra D."/>
            <person name="Mukherjee M."/>
            <person name="Park G."/>
            <person name="Park J."/>
            <person name="Park S.Y."/>
            <person name="Proctor R.H."/>
            <person name="Regev A."/>
            <person name="Ruiz-Roldan M.C."/>
            <person name="Sain D."/>
            <person name="Sakthikumar S."/>
            <person name="Sykes S."/>
            <person name="Schwartz D.C."/>
            <person name="Turgeon B.G."/>
            <person name="Wapinski I."/>
            <person name="Yoder O."/>
            <person name="Young S."/>
            <person name="Zeng Q."/>
            <person name="Zhou S."/>
            <person name="Galagan J."/>
            <person name="Cuomo C.A."/>
            <person name="Kistler H.C."/>
            <person name="Rep M."/>
        </authorList>
    </citation>
    <scope>GENOME REANNOTATION</scope>
    <source>
        <strain evidence="3">ATCC MYA-4620 / CBS 123657 / FGSC 9075 / NRRL 31084 / PH-1</strain>
        <strain evidence="2">PH-1 / ATCC MYA-4620 / FGSC 9075 / NRRL 31084</strain>
    </source>
</reference>
<gene>
    <name evidence="1" type="ORF">FGRAMPH1_01T24199</name>
</gene>
<accession>A0A0E0SEE7</accession>
<dbReference type="EMBL" id="HG970335">
    <property type="protein sequence ID" value="CEF84810.1"/>
    <property type="molecule type" value="Genomic_DNA"/>
</dbReference>
<dbReference type="EnsemblFungi" id="CEF84810">
    <property type="protein sequence ID" value="CEF84810"/>
    <property type="gene ID" value="FGRRES_15418"/>
</dbReference>
<sequence>MYEAFELWVRVSMALSADDRARQRVGLSSPQRGTWMMDTAMTGNCYPELHKGSEFPWNLS</sequence>
<dbReference type="InParanoid" id="A0A098DSF0"/>
<reference evidence="2" key="4">
    <citation type="submission" date="2017-01" db="UniProtKB">
        <authorList>
            <consortium name="EnsemblFungi"/>
        </authorList>
    </citation>
    <scope>IDENTIFICATION</scope>
    <source>
        <strain evidence="2">PH-1 / ATCC MYA-4620 / FGSC 9075 / NRRL 31084</strain>
    </source>
</reference>